<evidence type="ECO:0000313" key="5">
    <source>
        <dbReference type="Proteomes" id="UP000255139"/>
    </source>
</evidence>
<protein>
    <submittedName>
        <fullName evidence="3">DUF697 domain-containing protein</fullName>
    </submittedName>
    <submittedName>
        <fullName evidence="2">GTP-binding protein</fullName>
    </submittedName>
</protein>
<name>A0A099TX78_9HELI</name>
<gene>
    <name evidence="3" type="ORF">LS73_002225</name>
    <name evidence="2" type="ORF">NCTC12714_00769</name>
</gene>
<keyword evidence="1" id="KW-0812">Transmembrane</keyword>
<feature type="transmembrane region" description="Helical" evidence="1">
    <location>
        <begin position="48"/>
        <end position="70"/>
    </location>
</feature>
<reference evidence="3 4" key="1">
    <citation type="journal article" date="2014" name="Genome Announc.">
        <title>Draft genome sequences of eight enterohepatic helicobacter species isolated from both laboratory and wild rodents.</title>
        <authorList>
            <person name="Sheh A."/>
            <person name="Shen Z."/>
            <person name="Fox J.G."/>
        </authorList>
    </citation>
    <scope>NUCLEOTIDE SEQUENCE [LARGE SCALE GENOMIC DNA]</scope>
    <source>
        <strain evidence="3 4">ST1</strain>
    </source>
</reference>
<evidence type="ECO:0000313" key="2">
    <source>
        <dbReference type="EMBL" id="STQ85979.1"/>
    </source>
</evidence>
<dbReference type="Proteomes" id="UP000255139">
    <property type="component" value="Unassembled WGS sequence"/>
</dbReference>
<dbReference type="EMBL" id="JRPD02000003">
    <property type="protein sequence ID" value="TLE01113.1"/>
    <property type="molecule type" value="Genomic_DNA"/>
</dbReference>
<keyword evidence="1" id="KW-0472">Membrane</keyword>
<accession>A0A099TX78</accession>
<dbReference type="Proteomes" id="UP000029922">
    <property type="component" value="Unassembled WGS sequence"/>
</dbReference>
<dbReference type="RefSeq" id="WP_034557915.1">
    <property type="nucleotide sequence ID" value="NZ_FZML01000005.1"/>
</dbReference>
<proteinExistence type="predicted"/>
<sequence length="81" mass="8773">MPQVLQECSTPPIPFADIALLLPAQMAMIAHISYIYGLEMNEENIKKITLALAGVAVLGFGVRISFGTFLKFVPVFGTFLG</sequence>
<evidence type="ECO:0000313" key="3">
    <source>
        <dbReference type="EMBL" id="TLE01113.1"/>
    </source>
</evidence>
<dbReference type="AlphaFoldDB" id="A0A099TX78"/>
<reference evidence="2 5" key="2">
    <citation type="submission" date="2018-06" db="EMBL/GenBank/DDBJ databases">
        <authorList>
            <consortium name="Pathogen Informatics"/>
            <person name="Doyle S."/>
        </authorList>
    </citation>
    <scope>NUCLEOTIDE SEQUENCE [LARGE SCALE GENOMIC DNA]</scope>
    <source>
        <strain evidence="2 5">NCTC12714</strain>
    </source>
</reference>
<organism evidence="2 5">
    <name type="scientific">Helicobacter muridarum</name>
    <dbReference type="NCBI Taxonomy" id="216"/>
    <lineage>
        <taxon>Bacteria</taxon>
        <taxon>Pseudomonadati</taxon>
        <taxon>Campylobacterota</taxon>
        <taxon>Epsilonproteobacteria</taxon>
        <taxon>Campylobacterales</taxon>
        <taxon>Helicobacteraceae</taxon>
        <taxon>Helicobacter</taxon>
    </lineage>
</organism>
<dbReference type="EMBL" id="UGJE01000002">
    <property type="protein sequence ID" value="STQ85979.1"/>
    <property type="molecule type" value="Genomic_DNA"/>
</dbReference>
<feature type="transmembrane region" description="Helical" evidence="1">
    <location>
        <begin position="12"/>
        <end position="36"/>
    </location>
</feature>
<dbReference type="OrthoDB" id="9255830at2"/>
<keyword evidence="5" id="KW-1185">Reference proteome</keyword>
<evidence type="ECO:0000313" key="4">
    <source>
        <dbReference type="Proteomes" id="UP000029922"/>
    </source>
</evidence>
<evidence type="ECO:0000256" key="1">
    <source>
        <dbReference type="SAM" id="Phobius"/>
    </source>
</evidence>
<keyword evidence="1" id="KW-1133">Transmembrane helix</keyword>